<feature type="transmembrane region" description="Helical" evidence="6">
    <location>
        <begin position="137"/>
        <end position="156"/>
    </location>
</feature>
<keyword evidence="4 6" id="KW-1133">Transmembrane helix</keyword>
<organism evidence="8 9">
    <name type="scientific">Mycolicibacterium gilvum (strain DSM 45189 / LMG 24558 / Spyr1)</name>
    <name type="common">Mycobacterium gilvum</name>
    <dbReference type="NCBI Taxonomy" id="278137"/>
    <lineage>
        <taxon>Bacteria</taxon>
        <taxon>Bacillati</taxon>
        <taxon>Actinomycetota</taxon>
        <taxon>Actinomycetes</taxon>
        <taxon>Mycobacteriales</taxon>
        <taxon>Mycobacteriaceae</taxon>
        <taxon>Mycolicibacterium</taxon>
    </lineage>
</organism>
<evidence type="ECO:0000256" key="1">
    <source>
        <dbReference type="ARBA" id="ARBA00004651"/>
    </source>
</evidence>
<gene>
    <name evidence="8" type="ordered locus">Mspyr1_14690</name>
</gene>
<evidence type="ECO:0000259" key="7">
    <source>
        <dbReference type="Pfam" id="PF06271"/>
    </source>
</evidence>
<evidence type="ECO:0000256" key="4">
    <source>
        <dbReference type="ARBA" id="ARBA00022989"/>
    </source>
</evidence>
<dbReference type="GO" id="GO:0005886">
    <property type="term" value="C:plasma membrane"/>
    <property type="evidence" value="ECO:0007669"/>
    <property type="project" value="UniProtKB-SubCell"/>
</dbReference>
<dbReference type="InterPro" id="IPR010432">
    <property type="entry name" value="RDD"/>
</dbReference>
<reference evidence="8 9" key="1">
    <citation type="journal article" date="2011" name="Stand. Genomic Sci.">
        <title>Complete genome sequence of Mycobacterium sp. strain (Spyr1) and reclassification to Mycobacterium gilvum Spyr1.</title>
        <authorList>
            <person name="Kallimanis A."/>
            <person name="Karabika E."/>
            <person name="Mavromatis K."/>
            <person name="Lapidus A."/>
            <person name="Labutti K.M."/>
            <person name="Liolios K."/>
            <person name="Ivanova N."/>
            <person name="Goodwin L."/>
            <person name="Woyke T."/>
            <person name="Velentzas A.D."/>
            <person name="Perisynakis A."/>
            <person name="Ouzounis C.C."/>
            <person name="Kyrpides N.C."/>
            <person name="Koukkou A.I."/>
            <person name="Drainas C."/>
        </authorList>
    </citation>
    <scope>NUCLEOTIDE SEQUENCE [LARGE SCALE GENOMIC DNA]</scope>
    <source>
        <strain evidence="9">DSM 45189 / LMG 24558 / Spyr1</strain>
    </source>
</reference>
<keyword evidence="9" id="KW-1185">Reference proteome</keyword>
<evidence type="ECO:0000256" key="2">
    <source>
        <dbReference type="ARBA" id="ARBA00022475"/>
    </source>
</evidence>
<evidence type="ECO:0000313" key="8">
    <source>
        <dbReference type="EMBL" id="ADT98142.1"/>
    </source>
</evidence>
<comment type="subcellular location">
    <subcellularLocation>
        <location evidence="1">Cell membrane</location>
        <topology evidence="1">Multi-pass membrane protein</topology>
    </subcellularLocation>
</comment>
<dbReference type="KEGG" id="msp:Mspyr1_14690"/>
<keyword evidence="2" id="KW-1003">Cell membrane</keyword>
<protein>
    <submittedName>
        <fullName evidence="8">Uncharacterized conserved protein</fullName>
    </submittedName>
</protein>
<dbReference type="Proteomes" id="UP000008916">
    <property type="component" value="Chromosome"/>
</dbReference>
<keyword evidence="5 6" id="KW-0472">Membrane</keyword>
<feature type="domain" description="RDD" evidence="7">
    <location>
        <begin position="28"/>
        <end position="169"/>
    </location>
</feature>
<dbReference type="AlphaFoldDB" id="E6TKY4"/>
<proteinExistence type="predicted"/>
<dbReference type="InterPro" id="IPR051791">
    <property type="entry name" value="Pra-immunoreactive"/>
</dbReference>
<feature type="transmembrane region" description="Helical" evidence="6">
    <location>
        <begin position="82"/>
        <end position="101"/>
    </location>
</feature>
<sequence>MPGPPGTPTLRWTRGTFVRTAARNPHTSWTRRVAAGILDAVPVMLGWGIWESVAIGAASTECVTYDNGGVACTAIGSPAGDVVGVLMVFLSVAYLCWNFGLRQGRRGASIGKSVMGFRMVDEKTWQAVGFGRSMLRLLVHVVDAVPLGIGFLFPLWDRRRQTLADKLMGTVCVPVQGTVLGTRR</sequence>
<keyword evidence="3 6" id="KW-0812">Transmembrane</keyword>
<dbReference type="PANTHER" id="PTHR36115:SF6">
    <property type="entry name" value="PROLINE-RICH ANTIGEN HOMOLOG"/>
    <property type="match status" value="1"/>
</dbReference>
<evidence type="ECO:0000256" key="5">
    <source>
        <dbReference type="ARBA" id="ARBA00023136"/>
    </source>
</evidence>
<dbReference type="EMBL" id="CP002385">
    <property type="protein sequence ID" value="ADT98142.1"/>
    <property type="molecule type" value="Genomic_DNA"/>
</dbReference>
<evidence type="ECO:0000313" key="9">
    <source>
        <dbReference type="Proteomes" id="UP000008916"/>
    </source>
</evidence>
<dbReference type="PANTHER" id="PTHR36115">
    <property type="entry name" value="PROLINE-RICH ANTIGEN HOMOLOG-RELATED"/>
    <property type="match status" value="1"/>
</dbReference>
<evidence type="ECO:0000256" key="6">
    <source>
        <dbReference type="SAM" id="Phobius"/>
    </source>
</evidence>
<dbReference type="HOGENOM" id="CLU_053152_1_1_11"/>
<dbReference type="Pfam" id="PF06271">
    <property type="entry name" value="RDD"/>
    <property type="match status" value="1"/>
</dbReference>
<name>E6TKY4_MYCSR</name>
<accession>E6TKY4</accession>
<evidence type="ECO:0000256" key="3">
    <source>
        <dbReference type="ARBA" id="ARBA00022692"/>
    </source>
</evidence>